<dbReference type="CDD" id="cd02203">
    <property type="entry name" value="PurL_repeat1"/>
    <property type="match status" value="1"/>
</dbReference>
<dbReference type="GO" id="GO:0005737">
    <property type="term" value="C:cytoplasm"/>
    <property type="evidence" value="ECO:0007669"/>
    <property type="project" value="TreeGrafter"/>
</dbReference>
<keyword evidence="13" id="KW-0460">Magnesium</keyword>
<dbReference type="FunFam" id="3.90.650.10:FF:000024">
    <property type="entry name" value="Phosphoribosylformylglycinamidine synthase"/>
    <property type="match status" value="1"/>
</dbReference>
<keyword evidence="6" id="KW-0963">Cytoplasm</keyword>
<evidence type="ECO:0000256" key="20">
    <source>
        <dbReference type="ARBA" id="ARBA00071729"/>
    </source>
</evidence>
<keyword evidence="30" id="KW-1185">Reference proteome</keyword>
<evidence type="ECO:0000256" key="8">
    <source>
        <dbReference type="ARBA" id="ARBA00022701"/>
    </source>
</evidence>
<dbReference type="GO" id="GO:0006189">
    <property type="term" value="P:'de novo' IMP biosynthetic process"/>
    <property type="evidence" value="ECO:0007669"/>
    <property type="project" value="UniProtKB-UniPathway"/>
</dbReference>
<comment type="catalytic activity">
    <reaction evidence="18">
        <text>N(2)-formyl-N(1)-(5-phospho-beta-D-ribosyl)glycinamide + L-glutamine + ATP + H2O = 2-formamido-N(1)-(5-O-phospho-beta-D-ribosyl)acetamidine + L-glutamate + ADP + phosphate + H(+)</text>
        <dbReference type="Rhea" id="RHEA:17129"/>
        <dbReference type="ChEBI" id="CHEBI:15377"/>
        <dbReference type="ChEBI" id="CHEBI:15378"/>
        <dbReference type="ChEBI" id="CHEBI:29985"/>
        <dbReference type="ChEBI" id="CHEBI:30616"/>
        <dbReference type="ChEBI" id="CHEBI:43474"/>
        <dbReference type="ChEBI" id="CHEBI:58359"/>
        <dbReference type="ChEBI" id="CHEBI:147286"/>
        <dbReference type="ChEBI" id="CHEBI:147287"/>
        <dbReference type="ChEBI" id="CHEBI:456216"/>
        <dbReference type="EC" id="6.3.5.3"/>
    </reaction>
</comment>
<dbReference type="GO" id="GO:0004642">
    <property type="term" value="F:phosphoribosylformylglycinamidine synthase activity"/>
    <property type="evidence" value="ECO:0007669"/>
    <property type="project" value="UniProtKB-EC"/>
</dbReference>
<feature type="domain" description="FGAR-AT PurM N-terminal-like" evidence="28">
    <location>
        <begin position="690"/>
        <end position="854"/>
    </location>
</feature>
<evidence type="ECO:0000256" key="17">
    <source>
        <dbReference type="ARBA" id="ARBA00032632"/>
    </source>
</evidence>
<dbReference type="EC" id="6.3.5.3" evidence="5"/>
<feature type="domain" description="Phosphoribosylformylglycinamidine synthase linker" evidence="26">
    <location>
        <begin position="192"/>
        <end position="241"/>
    </location>
</feature>
<feature type="region of interest" description="Disordered" evidence="21">
    <location>
        <begin position="321"/>
        <end position="353"/>
    </location>
</feature>
<comment type="pathway">
    <text evidence="2">Purine metabolism; IMP biosynthesis via de novo pathway; 5-amino-1-(5-phospho-D-ribosyl)imidazole from N(2)-formyl-N(1)-(5-phospho-D-ribosyl)glycinamide: step 1/2.</text>
</comment>
<dbReference type="PROSITE" id="PS51273">
    <property type="entry name" value="GATASE_TYPE_1"/>
    <property type="match status" value="1"/>
</dbReference>
<evidence type="ECO:0000256" key="11">
    <source>
        <dbReference type="ARBA" id="ARBA00022755"/>
    </source>
</evidence>
<gene>
    <name evidence="29" type="ORF">W97_02168</name>
</gene>
<dbReference type="SMART" id="SM01211">
    <property type="entry name" value="GATase_5"/>
    <property type="match status" value="1"/>
</dbReference>
<dbReference type="GO" id="GO:0005524">
    <property type="term" value="F:ATP binding"/>
    <property type="evidence" value="ECO:0007669"/>
    <property type="project" value="UniProtKB-KW"/>
</dbReference>
<dbReference type="GO" id="GO:0000930">
    <property type="term" value="C:gamma-tubulin complex"/>
    <property type="evidence" value="ECO:0007669"/>
    <property type="project" value="UniProtKB-ARBA"/>
</dbReference>
<dbReference type="PANTHER" id="PTHR10099:SF1">
    <property type="entry name" value="PHOSPHORIBOSYLFORMYLGLYCINAMIDINE SYNTHASE"/>
    <property type="match status" value="1"/>
</dbReference>
<feature type="domain" description="Phosphoribosylformylglycinamidine synthase N-terminal" evidence="27">
    <location>
        <begin position="38"/>
        <end position="170"/>
    </location>
</feature>
<dbReference type="InterPro" id="IPR041470">
    <property type="entry name" value="GCP_N"/>
</dbReference>
<evidence type="ECO:0000259" key="22">
    <source>
        <dbReference type="Pfam" id="PF02769"/>
    </source>
</evidence>
<comment type="subcellular location">
    <subcellularLocation>
        <location evidence="1">Cytoplasm</location>
        <location evidence="1">Cytoskeleton</location>
    </subcellularLocation>
</comment>
<comment type="similarity">
    <text evidence="3">In the N-terminal section; belongs to the FGAMS family.</text>
</comment>
<dbReference type="InterPro" id="IPR032797">
    <property type="entry name" value="Mod21_N"/>
</dbReference>
<evidence type="ECO:0000256" key="6">
    <source>
        <dbReference type="ARBA" id="ARBA00022490"/>
    </source>
</evidence>
<evidence type="ECO:0000256" key="18">
    <source>
        <dbReference type="ARBA" id="ARBA00052585"/>
    </source>
</evidence>
<dbReference type="HAMAP" id="MF_00419">
    <property type="entry name" value="PurL_1"/>
    <property type="match status" value="1"/>
</dbReference>
<dbReference type="InterPro" id="IPR010073">
    <property type="entry name" value="PurL_large"/>
</dbReference>
<evidence type="ECO:0000256" key="13">
    <source>
        <dbReference type="ARBA" id="ARBA00022842"/>
    </source>
</evidence>
<dbReference type="Pfam" id="PF13507">
    <property type="entry name" value="GATase_5"/>
    <property type="match status" value="1"/>
</dbReference>
<dbReference type="SUPFAM" id="SSF52317">
    <property type="entry name" value="Class I glutamine amidotransferase-like"/>
    <property type="match status" value="1"/>
</dbReference>
<dbReference type="Gene3D" id="1.10.8.750">
    <property type="entry name" value="Phosphoribosylformylglycinamidine synthase, linker domain"/>
    <property type="match status" value="1"/>
</dbReference>
<dbReference type="NCBIfam" id="TIGR01735">
    <property type="entry name" value="FGAM_synt"/>
    <property type="match status" value="1"/>
</dbReference>
<reference evidence="30" key="1">
    <citation type="submission" date="2012-06" db="EMBL/GenBank/DDBJ databases">
        <title>The genome sequence of Coniosporium apollinis CBS 100218.</title>
        <authorList>
            <consortium name="The Broad Institute Genome Sequencing Platform"/>
            <person name="Cuomo C."/>
            <person name="Gorbushina A."/>
            <person name="Noack S."/>
            <person name="Walker B."/>
            <person name="Young S.K."/>
            <person name="Zeng Q."/>
            <person name="Gargeya S."/>
            <person name="Fitzgerald M."/>
            <person name="Haas B."/>
            <person name="Abouelleil A."/>
            <person name="Alvarado L."/>
            <person name="Arachchi H.M."/>
            <person name="Berlin A.M."/>
            <person name="Chapman S.B."/>
            <person name="Goldberg J."/>
            <person name="Griggs A."/>
            <person name="Gujja S."/>
            <person name="Hansen M."/>
            <person name="Howarth C."/>
            <person name="Imamovic A."/>
            <person name="Larimer J."/>
            <person name="McCowan C."/>
            <person name="Montmayeur A."/>
            <person name="Murphy C."/>
            <person name="Neiman D."/>
            <person name="Pearson M."/>
            <person name="Priest M."/>
            <person name="Roberts A."/>
            <person name="Saif S."/>
            <person name="Shea T."/>
            <person name="Sisk P."/>
            <person name="Sykes S."/>
            <person name="Wortman J."/>
            <person name="Nusbaum C."/>
            <person name="Birren B."/>
        </authorList>
    </citation>
    <scope>NUCLEOTIDE SEQUENCE [LARGE SCALE GENOMIC DNA]</scope>
    <source>
        <strain evidence="30">CBS 100218</strain>
    </source>
</reference>
<dbReference type="Proteomes" id="UP000016924">
    <property type="component" value="Unassembled WGS sequence"/>
</dbReference>
<proteinExistence type="inferred from homology"/>
<keyword evidence="14" id="KW-0315">Glutamine amidotransferase</keyword>
<accession>R7YM02</accession>
<dbReference type="Pfam" id="PF04130">
    <property type="entry name" value="GCP_C_terminal"/>
    <property type="match status" value="1"/>
</dbReference>
<feature type="domain" description="Gamma tubulin complex component protein N-terminal" evidence="25">
    <location>
        <begin position="1545"/>
        <end position="1859"/>
    </location>
</feature>
<name>R7YM02_CONA1</name>
<evidence type="ECO:0000256" key="2">
    <source>
        <dbReference type="ARBA" id="ARBA00004920"/>
    </source>
</evidence>
<evidence type="ECO:0000259" key="25">
    <source>
        <dbReference type="Pfam" id="PF17681"/>
    </source>
</evidence>
<dbReference type="NCBIfam" id="NF003672">
    <property type="entry name" value="PRK05297.1"/>
    <property type="match status" value="1"/>
</dbReference>
<dbReference type="RefSeq" id="XP_007778259.1">
    <property type="nucleotide sequence ID" value="XM_007780069.1"/>
</dbReference>
<dbReference type="EMBL" id="JH767561">
    <property type="protein sequence ID" value="EON62942.1"/>
    <property type="molecule type" value="Genomic_DNA"/>
</dbReference>
<dbReference type="STRING" id="1168221.R7YM02"/>
<feature type="region of interest" description="Disordered" evidence="21">
    <location>
        <begin position="1470"/>
        <end position="1502"/>
    </location>
</feature>
<dbReference type="Gene3D" id="3.30.1330.10">
    <property type="entry name" value="PurM-like, N-terminal domain"/>
    <property type="match status" value="2"/>
</dbReference>
<evidence type="ECO:0000256" key="10">
    <source>
        <dbReference type="ARBA" id="ARBA00022741"/>
    </source>
</evidence>
<feature type="region of interest" description="Disordered" evidence="21">
    <location>
        <begin position="2098"/>
        <end position="2153"/>
    </location>
</feature>
<keyword evidence="15" id="KW-0206">Cytoskeleton</keyword>
<dbReference type="Pfam" id="PF14609">
    <property type="entry name" value="GCP5-Mod21_N"/>
    <property type="match status" value="1"/>
</dbReference>
<dbReference type="eggNOG" id="KOG1907">
    <property type="taxonomic scope" value="Eukaryota"/>
</dbReference>
<feature type="domain" description="Gamma-Tubulin ring complex non-core subunit mod21 N-terminal" evidence="24">
    <location>
        <begin position="1385"/>
        <end position="1474"/>
    </location>
</feature>
<dbReference type="Gene3D" id="1.20.120.1900">
    <property type="entry name" value="Gamma-tubulin complex, C-terminal domain"/>
    <property type="match status" value="1"/>
</dbReference>
<dbReference type="Pfam" id="PF18076">
    <property type="entry name" value="FGAR-AT_N"/>
    <property type="match status" value="1"/>
</dbReference>
<dbReference type="CDD" id="cd02204">
    <property type="entry name" value="PurL_repeat2"/>
    <property type="match status" value="1"/>
</dbReference>
<evidence type="ECO:0000313" key="30">
    <source>
        <dbReference type="Proteomes" id="UP000016924"/>
    </source>
</evidence>
<dbReference type="FunFam" id="3.40.50.880:FF:000008">
    <property type="entry name" value="Phosphoribosylformylglycinamidine synthase"/>
    <property type="match status" value="1"/>
</dbReference>
<dbReference type="InterPro" id="IPR055181">
    <property type="entry name" value="FGAR-AT_PurM_N-like"/>
</dbReference>
<evidence type="ECO:0000256" key="5">
    <source>
        <dbReference type="ARBA" id="ARBA00012747"/>
    </source>
</evidence>
<evidence type="ECO:0000259" key="28">
    <source>
        <dbReference type="Pfam" id="PF22689"/>
    </source>
</evidence>
<dbReference type="CDD" id="cd01740">
    <property type="entry name" value="GATase1_FGAR_AT"/>
    <property type="match status" value="1"/>
</dbReference>
<dbReference type="FunFam" id="3.30.1330.10:FF:000002">
    <property type="entry name" value="Phosphoribosylformylglycinamidine synthase"/>
    <property type="match status" value="1"/>
</dbReference>
<dbReference type="InterPro" id="IPR029062">
    <property type="entry name" value="Class_I_gatase-like"/>
</dbReference>
<dbReference type="Pfam" id="PF18072">
    <property type="entry name" value="FGAR-AT_linker"/>
    <property type="match status" value="1"/>
</dbReference>
<feature type="region of interest" description="Disordered" evidence="21">
    <location>
        <begin position="2198"/>
        <end position="2227"/>
    </location>
</feature>
<dbReference type="Pfam" id="PF02769">
    <property type="entry name" value="AIRS_C"/>
    <property type="match status" value="2"/>
</dbReference>
<dbReference type="GO" id="GO:0007020">
    <property type="term" value="P:microtubule nucleation"/>
    <property type="evidence" value="ECO:0007669"/>
    <property type="project" value="UniProtKB-ARBA"/>
</dbReference>
<dbReference type="InterPro" id="IPR042241">
    <property type="entry name" value="GCP_C_sf"/>
</dbReference>
<evidence type="ECO:0000256" key="4">
    <source>
        <dbReference type="ARBA" id="ARBA00010337"/>
    </source>
</evidence>
<keyword evidence="7" id="KW-0436">Ligase</keyword>
<evidence type="ECO:0000256" key="21">
    <source>
        <dbReference type="SAM" id="MobiDB-lite"/>
    </source>
</evidence>
<dbReference type="InterPro" id="IPR036676">
    <property type="entry name" value="PurM-like_C_sf"/>
</dbReference>
<dbReference type="InterPro" id="IPR040457">
    <property type="entry name" value="GCP_C"/>
</dbReference>
<dbReference type="InterPro" id="IPR040707">
    <property type="entry name" value="FGAR-AT_N"/>
</dbReference>
<dbReference type="SUPFAM" id="SSF109736">
    <property type="entry name" value="FGAM synthase PurL, linker domain"/>
    <property type="match status" value="1"/>
</dbReference>
<feature type="domain" description="PurM-like C-terminal" evidence="22">
    <location>
        <begin position="887"/>
        <end position="1003"/>
    </location>
</feature>
<dbReference type="SUPFAM" id="SSF82697">
    <property type="entry name" value="PurS-like"/>
    <property type="match status" value="1"/>
</dbReference>
<dbReference type="GO" id="GO:0005816">
    <property type="term" value="C:spindle pole body"/>
    <property type="evidence" value="ECO:0007669"/>
    <property type="project" value="UniProtKB-ARBA"/>
</dbReference>
<dbReference type="HOGENOM" id="CLU_230933_0_0_1"/>
<evidence type="ECO:0000256" key="14">
    <source>
        <dbReference type="ARBA" id="ARBA00022962"/>
    </source>
</evidence>
<feature type="domain" description="Gamma tubulin complex component C-terminal" evidence="23">
    <location>
        <begin position="1864"/>
        <end position="2195"/>
    </location>
</feature>
<dbReference type="eggNOG" id="KOG4344">
    <property type="taxonomic scope" value="Eukaryota"/>
</dbReference>
<evidence type="ECO:0000259" key="24">
    <source>
        <dbReference type="Pfam" id="PF14609"/>
    </source>
</evidence>
<feature type="compositionally biased region" description="Basic residues" evidence="21">
    <location>
        <begin position="2105"/>
        <end position="2115"/>
    </location>
</feature>
<dbReference type="Gene3D" id="3.90.650.10">
    <property type="entry name" value="PurM-like C-terminal domain"/>
    <property type="match status" value="2"/>
</dbReference>
<dbReference type="GO" id="GO:0046872">
    <property type="term" value="F:metal ion binding"/>
    <property type="evidence" value="ECO:0007669"/>
    <property type="project" value="UniProtKB-KW"/>
</dbReference>
<keyword evidence="8" id="KW-0493">Microtubule</keyword>
<evidence type="ECO:0000313" key="29">
    <source>
        <dbReference type="EMBL" id="EON62942.1"/>
    </source>
</evidence>
<dbReference type="GO" id="GO:0005874">
    <property type="term" value="C:microtubule"/>
    <property type="evidence" value="ECO:0007669"/>
    <property type="project" value="UniProtKB-KW"/>
</dbReference>
<dbReference type="UniPathway" id="UPA00074">
    <property type="reaction ID" value="UER00128"/>
</dbReference>
<dbReference type="FunFam" id="3.90.650.10:FF:000005">
    <property type="entry name" value="Phosphoribosylformylglycinamidine synthase"/>
    <property type="match status" value="1"/>
</dbReference>
<dbReference type="InterPro" id="IPR036921">
    <property type="entry name" value="PurM-like_N_sf"/>
</dbReference>
<evidence type="ECO:0000256" key="15">
    <source>
        <dbReference type="ARBA" id="ARBA00023212"/>
    </source>
</evidence>
<comment type="similarity">
    <text evidence="4">Belongs to the TUBGCP family.</text>
</comment>
<dbReference type="CDD" id="cd22572">
    <property type="entry name" value="GCP5_NTD"/>
    <property type="match status" value="1"/>
</dbReference>
<evidence type="ECO:0000256" key="19">
    <source>
        <dbReference type="ARBA" id="ARBA00057317"/>
    </source>
</evidence>
<dbReference type="InterPro" id="IPR010918">
    <property type="entry name" value="PurM-like_C_dom"/>
</dbReference>
<keyword evidence="10" id="KW-0547">Nucleotide-binding</keyword>
<keyword evidence="11" id="KW-0658">Purine biosynthesis</keyword>
<evidence type="ECO:0000259" key="27">
    <source>
        <dbReference type="Pfam" id="PF18076"/>
    </source>
</evidence>
<evidence type="ECO:0000256" key="3">
    <source>
        <dbReference type="ARBA" id="ARBA00008608"/>
    </source>
</evidence>
<dbReference type="InterPro" id="IPR041609">
    <property type="entry name" value="PurL_linker"/>
</dbReference>
<dbReference type="OrthoDB" id="6666987at2759"/>
<dbReference type="GO" id="GO:0043015">
    <property type="term" value="F:gamma-tubulin binding"/>
    <property type="evidence" value="ECO:0007669"/>
    <property type="project" value="InterPro"/>
</dbReference>
<dbReference type="InterPro" id="IPR036604">
    <property type="entry name" value="PurS-like_sf"/>
</dbReference>
<organism evidence="29 30">
    <name type="scientific">Coniosporium apollinis (strain CBS 100218)</name>
    <name type="common">Rock-inhabiting black yeast</name>
    <dbReference type="NCBI Taxonomy" id="1168221"/>
    <lineage>
        <taxon>Eukaryota</taxon>
        <taxon>Fungi</taxon>
        <taxon>Dikarya</taxon>
        <taxon>Ascomycota</taxon>
        <taxon>Pezizomycotina</taxon>
        <taxon>Dothideomycetes</taxon>
        <taxon>Dothideomycetes incertae sedis</taxon>
        <taxon>Coniosporium</taxon>
    </lineage>
</organism>
<evidence type="ECO:0000256" key="9">
    <source>
        <dbReference type="ARBA" id="ARBA00022723"/>
    </source>
</evidence>
<dbReference type="Pfam" id="PF17681">
    <property type="entry name" value="GCP_N_terminal"/>
    <property type="match status" value="1"/>
</dbReference>
<feature type="domain" description="PurM-like C-terminal" evidence="22">
    <location>
        <begin position="456"/>
        <end position="609"/>
    </location>
</feature>
<comment type="function">
    <text evidence="19">Phosphoribosylformylglycinamidine synthase involved in the purines biosynthetic pathway. Catalyzes the ATP-dependent conversion of formylglycinamide ribonucleotide (FGAR) and glutamine to yield formylglycinamidine ribonucleotide (FGAM) and glutamate.</text>
</comment>
<feature type="compositionally biased region" description="Acidic residues" evidence="21">
    <location>
        <begin position="2122"/>
        <end position="2134"/>
    </location>
</feature>
<keyword evidence="12" id="KW-0067">ATP-binding</keyword>
<evidence type="ECO:0000256" key="16">
    <source>
        <dbReference type="ARBA" id="ARBA00029823"/>
    </source>
</evidence>
<evidence type="ECO:0000259" key="23">
    <source>
        <dbReference type="Pfam" id="PF04130"/>
    </source>
</evidence>
<dbReference type="FunFam" id="3.30.1330.10:FF:000005">
    <property type="entry name" value="Phosphoribosylformylglycinamidine synthase"/>
    <property type="match status" value="1"/>
</dbReference>
<sequence>MVPVPTLSFAIPGRSALYDFRLERLAKDIGAKEVRAAWIYYINPFHRLHEEEIRTLRGLLQEGHTPPADDRLYHTLLDAINRNGDPRDPAVLLFYVCPRAGTISPWSSNATNIAHVCGFGDSVKRTERGMVFAATFDEELDNEAIPQADLLHDRMTETISRHPPNLDDMFGEHLPAPAARVHLGSDPKAAFQAANSKLGLALSPEDIEYLVKACTETLKRDLTDVELFMFSQVNSEHCRHKQFNADWTIDGMRKPHTLFQMIKNTHKKNGKYTVSAYSDNAAVLQGETASYWAPTTATGEWHQTKETVHYLIKVETHNHPTAVSPFPGAATGAGGEIRDEGAVGRGSKPKSGLSGYSVSDLLIPGFEQPWEMSDVGKPAHIASSLDIMLEAPIGGAAFNNEFGRPCTAGYFRTLLTKVPVDDRKTELRGYHKPIMIAGGVGTVRPQHALKTADLVKPGAHLLVIGGPAMLIGLGGGAASSVQSGEGSVDLDFASVQRGNAEVQRRAQEVINTCTAMGNENPILFIHDVGAGGLCNALPELAHDAGLGAKFELREVDNADRGMSPLQIWCCEAQERYVMAVAPETLETFKSICKRERCGYSVVGTATGGETDQEKKLVLVDRDSQDFPTLIDLPMSTLFGRPPIPSRIVSSRKLKLPVFDSSLSSYLPKTPKDGLLSEAVGRVLALPSVGSKSFLITIGDRSVGGLVTRDQMVGPWQVPVADVSVTATSLLAGVRTGEAMALGEKPTLALISPAASARMAVAESLMNIAAASITDRLERIRLSANWMAASSHEGEGANLYEAVEAIGMKLCPKLGVSIPVGKDSMSMKMRWKDAEKKEDKEVTAPLSLVITAFAPVDRIKRTWTPALRRLEDVGETVLLFVDIAEGMKAMGGSALAQVFGQVGDEAPDVRNVDLLKDFYDAVEQLHESGIVLAYHDRSDGGLFTTLVEMMFAGRCGLEIMLDDVCRSDSVEDLMEALFNEELGAVFQVRKEHENEFKNCFATCGPPPGLIKKIGRVPPASKQEISFFRGTDVVYRNSRRSLQQRWSATSHQMQRLRDNPAAADAEHENIIDDSDPGMTYKLTFNPKDNILPLTSTISAAFTSRPKVAILREEGVNGQAEMAFAFASAGFSAIDVHMTDILSGARSLSEFVGLAACGGFSYGDVLGAGQGWAKSVLLHPSTRREFQSFFERPNTFTLGVCNGCQFLSRLKELIPGAGTWPTFERNISEQYEARVCMVEIIDPPNHSPSVFLHGMHGSTLPIVTAHGEGRATFPSGLAASSTPDGLFEQGLVSLRYVDNYLKPTERYPFNPNGSPKGITGVRTPDGRVLALMPHPERTVLTDVGSWIPREQAEAWGGEFGPWIRLFKSARRWFDVKASYEGLVEKFSILNRDDLADALSIRLEQLAGVSNKFTPEILSLFLNLSDRPVEKSSLKDLEALKPEPAPPPLTWADIYADDPPNEEGIWDDIDYAAESSEDEKRRGVPVRSGKKYTTPPSSVDDTEHAPDPHPFIIVPNSKELQGIDEAQFWKHRKLVNESETVTITELQAVREVLFMLRGLPTSLFRLDGDSSAITCNTSYALEHAIPATFHHLLTSFQDVGARLYRLRQWARIKQSVSLLQTLQAAIMARLTGIDLDVTKIEQRFVAPEGPVIVSLIQVYSEIEALAHPLKALAATLSAVDGSANRHAFKYLEALFDGANIAQMAGDSDAFRFMADMFFECLQTYLKPVRKWMEQGELETDDQIFFVGVSDKGSEASSLWHERFVLRYGTDGNLHAPKFLHPAVRKVFNTGKSIVFLKELGHGGTRDAFCIDVEPSLDFHTVCSHNSAALLTPFTEVFDIAFESWMRSKYSAASLTLRQRLYEECGLWRSLDALEHIYFSRDGRIFQTFADRLFERLEGRRRVWNDRFSLTELAKTTFCGVDCLYEDSIAIRVTSTKHPRRSIKTLSSIFIEYMLPWSITNVIRRTSFKTYQRVFTFLLQVYRSKYLLRKLDFRVSHQHEPGKHTHLIYSLRYRMLWFTDVLHAYLTATVLNASTTTMRKRMAEAEDIDAMATVHEDYSNRLRSQCLLSKSLAPIHQAIISLLDLCVLFTDIVVQLSARHMPADAPTRRPSVRPQRRFSKRQATAPPDDDTVSEDDDSEDGYKAEAEEGAPIAGGPVGERLGKMHEQFEKLCAFVAVGLRGVGRVGAEPAWEMLAERLEWGGGRAGGMRVGEGGGGDENHAGRWAVSLSEVS</sequence>
<dbReference type="SUPFAM" id="SSF55326">
    <property type="entry name" value="PurM N-terminal domain-like"/>
    <property type="match status" value="2"/>
</dbReference>
<evidence type="ECO:0000259" key="26">
    <source>
        <dbReference type="Pfam" id="PF18072"/>
    </source>
</evidence>
<protein>
    <recommendedName>
        <fullName evidence="20">Phosphoribosylformylglycinamidine synthase</fullName>
        <ecNumber evidence="5">6.3.5.3</ecNumber>
    </recommendedName>
    <alternativeName>
        <fullName evidence="17">Formylglycinamide ribonucleotide amidotransferase</fullName>
    </alternativeName>
    <alternativeName>
        <fullName evidence="16">Formylglycinamide ribotide amidotransferase</fullName>
    </alternativeName>
</protein>
<dbReference type="InterPro" id="IPR059169">
    <property type="entry name" value="GCP5_N_ext"/>
</dbReference>
<keyword evidence="9" id="KW-0479">Metal-binding</keyword>
<dbReference type="PANTHER" id="PTHR10099">
    <property type="entry name" value="PHOSPHORIBOSYLFORMYLGLYCINAMIDINE SYNTHASE"/>
    <property type="match status" value="1"/>
</dbReference>
<dbReference type="Gene3D" id="3.40.50.880">
    <property type="match status" value="1"/>
</dbReference>
<feature type="compositionally biased region" description="Gly residues" evidence="21">
    <location>
        <begin position="2198"/>
        <end position="2211"/>
    </location>
</feature>
<dbReference type="GeneID" id="19899479"/>
<dbReference type="Pfam" id="PF22689">
    <property type="entry name" value="FGAR-AT_PurM_N-like"/>
    <property type="match status" value="1"/>
</dbReference>
<evidence type="ECO:0000256" key="1">
    <source>
        <dbReference type="ARBA" id="ARBA00004245"/>
    </source>
</evidence>
<evidence type="ECO:0000256" key="7">
    <source>
        <dbReference type="ARBA" id="ARBA00022598"/>
    </source>
</evidence>
<evidence type="ECO:0000256" key="12">
    <source>
        <dbReference type="ARBA" id="ARBA00022840"/>
    </source>
</evidence>
<dbReference type="SUPFAM" id="SSF56042">
    <property type="entry name" value="PurM C-terminal domain-like"/>
    <property type="match status" value="2"/>
</dbReference>